<proteinExistence type="predicted"/>
<dbReference type="RefSeq" id="XP_041154139.1">
    <property type="nucleotide sequence ID" value="XM_041296557.1"/>
</dbReference>
<comment type="caution">
    <text evidence="1">The sequence shown here is derived from an EMBL/GenBank/DDBJ whole genome shotgun (WGS) entry which is preliminary data.</text>
</comment>
<dbReference type="OrthoDB" id="3229173at2759"/>
<sequence>VLHIPDLHNNLLSVLYLTQNCGFYVDISFSHMTFCRPKGSPLFYTSINSNNTAFLDGTTSPMTEFASPASTYPMDI</sequence>
<accession>A0A9P7AEL9</accession>
<keyword evidence="2" id="KW-1185">Reference proteome</keyword>
<name>A0A9P7AEL9_9AGAM</name>
<dbReference type="AlphaFoldDB" id="A0A9P7AEL9"/>
<evidence type="ECO:0000313" key="2">
    <source>
        <dbReference type="Proteomes" id="UP000719766"/>
    </source>
</evidence>
<dbReference type="GeneID" id="64590321"/>
<reference evidence="1" key="1">
    <citation type="journal article" date="2020" name="New Phytol.">
        <title>Comparative genomics reveals dynamic genome evolution in host specialist ectomycorrhizal fungi.</title>
        <authorList>
            <person name="Lofgren L.A."/>
            <person name="Nguyen N.H."/>
            <person name="Vilgalys R."/>
            <person name="Ruytinx J."/>
            <person name="Liao H.L."/>
            <person name="Branco S."/>
            <person name="Kuo A."/>
            <person name="LaButti K."/>
            <person name="Lipzen A."/>
            <person name="Andreopoulos W."/>
            <person name="Pangilinan J."/>
            <person name="Riley R."/>
            <person name="Hundley H."/>
            <person name="Na H."/>
            <person name="Barry K."/>
            <person name="Grigoriev I.V."/>
            <person name="Stajich J.E."/>
            <person name="Kennedy P.G."/>
        </authorList>
    </citation>
    <scope>NUCLEOTIDE SEQUENCE</scope>
    <source>
        <strain evidence="1">S12</strain>
    </source>
</reference>
<protein>
    <submittedName>
        <fullName evidence="1">Uncharacterized protein</fullName>
    </submittedName>
</protein>
<dbReference type="EMBL" id="JABBWE010000088">
    <property type="protein sequence ID" value="KAG1786730.1"/>
    <property type="molecule type" value="Genomic_DNA"/>
</dbReference>
<feature type="non-terminal residue" evidence="1">
    <location>
        <position position="76"/>
    </location>
</feature>
<gene>
    <name evidence="1" type="ORF">HD556DRAFT_1210582</name>
</gene>
<organism evidence="1 2">
    <name type="scientific">Suillus plorans</name>
    <dbReference type="NCBI Taxonomy" id="116603"/>
    <lineage>
        <taxon>Eukaryota</taxon>
        <taxon>Fungi</taxon>
        <taxon>Dikarya</taxon>
        <taxon>Basidiomycota</taxon>
        <taxon>Agaricomycotina</taxon>
        <taxon>Agaricomycetes</taxon>
        <taxon>Agaricomycetidae</taxon>
        <taxon>Boletales</taxon>
        <taxon>Suillineae</taxon>
        <taxon>Suillaceae</taxon>
        <taxon>Suillus</taxon>
    </lineage>
</organism>
<evidence type="ECO:0000313" key="1">
    <source>
        <dbReference type="EMBL" id="KAG1786730.1"/>
    </source>
</evidence>
<dbReference type="Proteomes" id="UP000719766">
    <property type="component" value="Unassembled WGS sequence"/>
</dbReference>
<feature type="non-terminal residue" evidence="1">
    <location>
        <position position="1"/>
    </location>
</feature>